<dbReference type="GO" id="GO:0003910">
    <property type="term" value="F:DNA ligase (ATP) activity"/>
    <property type="evidence" value="ECO:0007669"/>
    <property type="project" value="UniProtKB-EC"/>
</dbReference>
<evidence type="ECO:0000259" key="2">
    <source>
        <dbReference type="Pfam" id="PF04679"/>
    </source>
</evidence>
<feature type="domain" description="DNA ligase ATP-dependent C-terminal" evidence="2">
    <location>
        <begin position="4"/>
        <end position="43"/>
    </location>
</feature>
<accession>A0A8J3XHP6</accession>
<dbReference type="InterPro" id="IPR012340">
    <property type="entry name" value="NA-bd_OB-fold"/>
</dbReference>
<dbReference type="EC" id="6.5.1.1" evidence="1"/>
<gene>
    <name evidence="3" type="ORF">Pph01_65120</name>
</gene>
<dbReference type="EMBL" id="BOOP01000034">
    <property type="protein sequence ID" value="GII41509.1"/>
    <property type="molecule type" value="Genomic_DNA"/>
</dbReference>
<dbReference type="GO" id="GO:0006310">
    <property type="term" value="P:DNA recombination"/>
    <property type="evidence" value="ECO:0007669"/>
    <property type="project" value="InterPro"/>
</dbReference>
<name>A0A8J3XHP6_9ACTN</name>
<evidence type="ECO:0000313" key="3">
    <source>
        <dbReference type="EMBL" id="GII41509.1"/>
    </source>
</evidence>
<dbReference type="Gene3D" id="2.40.50.140">
    <property type="entry name" value="Nucleic acid-binding proteins"/>
    <property type="match status" value="1"/>
</dbReference>
<dbReference type="SUPFAM" id="SSF50249">
    <property type="entry name" value="Nucleic acid-binding proteins"/>
    <property type="match status" value="1"/>
</dbReference>
<evidence type="ECO:0000313" key="4">
    <source>
        <dbReference type="Proteomes" id="UP000622547"/>
    </source>
</evidence>
<reference evidence="3 4" key="1">
    <citation type="submission" date="2021-01" db="EMBL/GenBank/DDBJ databases">
        <title>Whole genome shotgun sequence of Planotetraspora phitsanulokensis NBRC 104273.</title>
        <authorList>
            <person name="Komaki H."/>
            <person name="Tamura T."/>
        </authorList>
    </citation>
    <scope>NUCLEOTIDE SEQUENCE [LARGE SCALE GENOMIC DNA]</scope>
    <source>
        <strain evidence="3 4">NBRC 104273</strain>
    </source>
</reference>
<comment type="caution">
    <text evidence="3">The sequence shown here is derived from an EMBL/GenBank/DDBJ whole genome shotgun (WGS) entry which is preliminary data.</text>
</comment>
<dbReference type="InterPro" id="IPR012309">
    <property type="entry name" value="DNA_ligase_ATP-dep_C"/>
</dbReference>
<dbReference type="GO" id="GO:0006281">
    <property type="term" value="P:DNA repair"/>
    <property type="evidence" value="ECO:0007669"/>
    <property type="project" value="InterPro"/>
</dbReference>
<dbReference type="Pfam" id="PF04679">
    <property type="entry name" value="DNA_ligase_A_C"/>
    <property type="match status" value="1"/>
</dbReference>
<organism evidence="3 4">
    <name type="scientific">Planotetraspora phitsanulokensis</name>
    <dbReference type="NCBI Taxonomy" id="575192"/>
    <lineage>
        <taxon>Bacteria</taxon>
        <taxon>Bacillati</taxon>
        <taxon>Actinomycetota</taxon>
        <taxon>Actinomycetes</taxon>
        <taxon>Streptosporangiales</taxon>
        <taxon>Streptosporangiaceae</taxon>
        <taxon>Planotetraspora</taxon>
    </lineage>
</organism>
<keyword evidence="4" id="KW-1185">Reference proteome</keyword>
<evidence type="ECO:0000256" key="1">
    <source>
        <dbReference type="ARBA" id="ARBA00012727"/>
    </source>
</evidence>
<sequence>MPREHARHAQWVEPRLVGEVQYAEWTGDGVLWHPSWRGLRSDKDAGDVVREVPPGRQVS</sequence>
<proteinExistence type="predicted"/>
<dbReference type="Proteomes" id="UP000622547">
    <property type="component" value="Unassembled WGS sequence"/>
</dbReference>
<protein>
    <recommendedName>
        <fullName evidence="1">DNA ligase (ATP)</fullName>
        <ecNumber evidence="1">6.5.1.1</ecNumber>
    </recommendedName>
</protein>
<dbReference type="AlphaFoldDB" id="A0A8J3XHP6"/>